<feature type="transmembrane region" description="Helical" evidence="1">
    <location>
        <begin position="15"/>
        <end position="36"/>
    </location>
</feature>
<name>A0A915JKQ6_ROMCU</name>
<keyword evidence="2" id="KW-1185">Reference proteome</keyword>
<organism evidence="2 3">
    <name type="scientific">Romanomermis culicivorax</name>
    <name type="common">Nematode worm</name>
    <dbReference type="NCBI Taxonomy" id="13658"/>
    <lineage>
        <taxon>Eukaryota</taxon>
        <taxon>Metazoa</taxon>
        <taxon>Ecdysozoa</taxon>
        <taxon>Nematoda</taxon>
        <taxon>Enoplea</taxon>
        <taxon>Dorylaimia</taxon>
        <taxon>Mermithida</taxon>
        <taxon>Mermithoidea</taxon>
        <taxon>Mermithidae</taxon>
        <taxon>Romanomermis</taxon>
    </lineage>
</organism>
<keyword evidence="1" id="KW-0472">Membrane</keyword>
<accession>A0A915JKQ6</accession>
<sequence>MLSSSLDLRVHFPSARAFVCLHLLVRLVLISIRFVLRLFALRIASSSQSRVSNILILEGMIRSDERKT</sequence>
<evidence type="ECO:0000313" key="2">
    <source>
        <dbReference type="Proteomes" id="UP000887565"/>
    </source>
</evidence>
<reference evidence="3" key="1">
    <citation type="submission" date="2022-11" db="UniProtKB">
        <authorList>
            <consortium name="WormBaseParasite"/>
        </authorList>
    </citation>
    <scope>IDENTIFICATION</scope>
</reference>
<keyword evidence="1" id="KW-0812">Transmembrane</keyword>
<keyword evidence="1" id="KW-1133">Transmembrane helix</keyword>
<evidence type="ECO:0000313" key="3">
    <source>
        <dbReference type="WBParaSite" id="nRc.2.0.1.t26688-RA"/>
    </source>
</evidence>
<protein>
    <submittedName>
        <fullName evidence="3">Uncharacterized protein</fullName>
    </submittedName>
</protein>
<evidence type="ECO:0000256" key="1">
    <source>
        <dbReference type="SAM" id="Phobius"/>
    </source>
</evidence>
<dbReference type="Proteomes" id="UP000887565">
    <property type="component" value="Unplaced"/>
</dbReference>
<dbReference type="AlphaFoldDB" id="A0A915JKQ6"/>
<dbReference type="WBParaSite" id="nRc.2.0.1.t26688-RA">
    <property type="protein sequence ID" value="nRc.2.0.1.t26688-RA"/>
    <property type="gene ID" value="nRc.2.0.1.g26688"/>
</dbReference>
<proteinExistence type="predicted"/>